<dbReference type="InterPro" id="IPR002938">
    <property type="entry name" value="FAD-bd"/>
</dbReference>
<dbReference type="InterPro" id="IPR036188">
    <property type="entry name" value="FAD/NAD-bd_sf"/>
</dbReference>
<keyword evidence="6" id="KW-1185">Reference proteome</keyword>
<dbReference type="Pfam" id="PF01494">
    <property type="entry name" value="FAD_binding_3"/>
    <property type="match status" value="1"/>
</dbReference>
<dbReference type="EMBL" id="JASBNA010000003">
    <property type="protein sequence ID" value="KAK7693986.1"/>
    <property type="molecule type" value="Genomic_DNA"/>
</dbReference>
<sequence>MKEYVNDWEDDLHIIVENAGEVTKWAISQVRPLPQFVDAKVALLGDSAHAMVPYIGAGAGQAIEDAFILGRLLASPLVSRNNVANVLKVYEDIRKPISQDAASRSLKMGYLMELHPDYLPEDADVDKVKAGDHVQLEKVANAMQDVWSFHSTNMPGECWERASEMLVQILEAVPRKDEDDV</sequence>
<dbReference type="GO" id="GO:0071949">
    <property type="term" value="F:FAD binding"/>
    <property type="evidence" value="ECO:0007669"/>
    <property type="project" value="InterPro"/>
</dbReference>
<evidence type="ECO:0000313" key="5">
    <source>
        <dbReference type="EMBL" id="KAK7693986.1"/>
    </source>
</evidence>
<evidence type="ECO:0000256" key="2">
    <source>
        <dbReference type="ARBA" id="ARBA00022827"/>
    </source>
</evidence>
<dbReference type="GO" id="GO:0016491">
    <property type="term" value="F:oxidoreductase activity"/>
    <property type="evidence" value="ECO:0007669"/>
    <property type="project" value="UniProtKB-KW"/>
</dbReference>
<keyword evidence="2" id="KW-0274">FAD</keyword>
<proteinExistence type="predicted"/>
<dbReference type="PANTHER" id="PTHR46720:SF3">
    <property type="entry name" value="FAD-BINDING DOMAIN-CONTAINING PROTEIN-RELATED"/>
    <property type="match status" value="1"/>
</dbReference>
<protein>
    <recommendedName>
        <fullName evidence="4">FAD-binding domain-containing protein</fullName>
    </recommendedName>
</protein>
<evidence type="ECO:0000256" key="1">
    <source>
        <dbReference type="ARBA" id="ARBA00022630"/>
    </source>
</evidence>
<dbReference type="Gene3D" id="3.50.50.60">
    <property type="entry name" value="FAD/NAD(P)-binding domain"/>
    <property type="match status" value="1"/>
</dbReference>
<comment type="caution">
    <text evidence="5">The sequence shown here is derived from an EMBL/GenBank/DDBJ whole genome shotgun (WGS) entry which is preliminary data.</text>
</comment>
<reference evidence="5 6" key="1">
    <citation type="submission" date="2022-09" db="EMBL/GenBank/DDBJ databases">
        <authorList>
            <person name="Palmer J.M."/>
        </authorList>
    </citation>
    <scope>NUCLEOTIDE SEQUENCE [LARGE SCALE GENOMIC DNA]</scope>
    <source>
        <strain evidence="5 6">DSM 7382</strain>
    </source>
</reference>
<evidence type="ECO:0000259" key="4">
    <source>
        <dbReference type="Pfam" id="PF01494"/>
    </source>
</evidence>
<accession>A0AAW0GMJ8</accession>
<gene>
    <name evidence="5" type="ORF">QCA50_003561</name>
</gene>
<organism evidence="5 6">
    <name type="scientific">Cerrena zonata</name>
    <dbReference type="NCBI Taxonomy" id="2478898"/>
    <lineage>
        <taxon>Eukaryota</taxon>
        <taxon>Fungi</taxon>
        <taxon>Dikarya</taxon>
        <taxon>Basidiomycota</taxon>
        <taxon>Agaricomycotina</taxon>
        <taxon>Agaricomycetes</taxon>
        <taxon>Polyporales</taxon>
        <taxon>Cerrenaceae</taxon>
        <taxon>Cerrena</taxon>
    </lineage>
</organism>
<feature type="domain" description="FAD-binding" evidence="4">
    <location>
        <begin position="18"/>
        <end position="104"/>
    </location>
</feature>
<keyword evidence="1" id="KW-0285">Flavoprotein</keyword>
<evidence type="ECO:0000313" key="6">
    <source>
        <dbReference type="Proteomes" id="UP001385951"/>
    </source>
</evidence>
<dbReference type="AlphaFoldDB" id="A0AAW0GMJ8"/>
<dbReference type="PRINTS" id="PR00420">
    <property type="entry name" value="RNGMNOXGNASE"/>
</dbReference>
<dbReference type="InterPro" id="IPR051104">
    <property type="entry name" value="FAD_monoxygenase"/>
</dbReference>
<name>A0AAW0GMJ8_9APHY</name>
<dbReference type="Proteomes" id="UP001385951">
    <property type="component" value="Unassembled WGS sequence"/>
</dbReference>
<evidence type="ECO:0000256" key="3">
    <source>
        <dbReference type="ARBA" id="ARBA00023002"/>
    </source>
</evidence>
<keyword evidence="3" id="KW-0560">Oxidoreductase</keyword>
<dbReference type="SUPFAM" id="SSF51905">
    <property type="entry name" value="FAD/NAD(P)-binding domain"/>
    <property type="match status" value="1"/>
</dbReference>
<dbReference type="PANTHER" id="PTHR46720">
    <property type="entry name" value="HYDROXYLASE, PUTATIVE (AFU_ORTHOLOGUE AFUA_3G01460)-RELATED"/>
    <property type="match status" value="1"/>
</dbReference>
<dbReference type="GO" id="GO:0044550">
    <property type="term" value="P:secondary metabolite biosynthetic process"/>
    <property type="evidence" value="ECO:0007669"/>
    <property type="project" value="TreeGrafter"/>
</dbReference>